<dbReference type="PROSITE" id="PS51257">
    <property type="entry name" value="PROKAR_LIPOPROTEIN"/>
    <property type="match status" value="1"/>
</dbReference>
<sequence length="163" mass="18766">MNRKIIWVICICLVLVSLMTLACVYISRQNFVQEIASEVNGGLTELTGTLDDMVRAYDKQDFESFEGLYWELIYQKGRMNGYCYELQSASDLDEKYPEAFSFLMELSGLETDPEFPQACYNTHSVERMNLGSSFLHDVIHKGRETLPLEKTLRNLEAKLGDIR</sequence>
<proteinExistence type="predicted"/>
<evidence type="ECO:0000313" key="1">
    <source>
        <dbReference type="EMBL" id="OUP59887.1"/>
    </source>
</evidence>
<gene>
    <name evidence="1" type="ORF">B5F15_03485</name>
</gene>
<name>A0A1Y4LTC4_9FIRM</name>
<dbReference type="RefSeq" id="WP_087414380.1">
    <property type="nucleotide sequence ID" value="NZ_NFKL01000004.1"/>
</dbReference>
<dbReference type="AlphaFoldDB" id="A0A1Y4LTC4"/>
<evidence type="ECO:0000313" key="2">
    <source>
        <dbReference type="Proteomes" id="UP000195326"/>
    </source>
</evidence>
<dbReference type="Proteomes" id="UP000195326">
    <property type="component" value="Unassembled WGS sequence"/>
</dbReference>
<accession>A0A1Y4LTC4</accession>
<dbReference type="EMBL" id="NFKL01000004">
    <property type="protein sequence ID" value="OUP59887.1"/>
    <property type="molecule type" value="Genomic_DNA"/>
</dbReference>
<reference evidence="2" key="1">
    <citation type="submission" date="2017-04" db="EMBL/GenBank/DDBJ databases">
        <title>Function of individual gut microbiota members based on whole genome sequencing of pure cultures obtained from chicken caecum.</title>
        <authorList>
            <person name="Medvecky M."/>
            <person name="Cejkova D."/>
            <person name="Polansky O."/>
            <person name="Karasova D."/>
            <person name="Kubasova T."/>
            <person name="Cizek A."/>
            <person name="Rychlik I."/>
        </authorList>
    </citation>
    <scope>NUCLEOTIDE SEQUENCE [LARGE SCALE GENOMIC DNA]</scope>
    <source>
        <strain evidence="2">An179</strain>
    </source>
</reference>
<comment type="caution">
    <text evidence="1">The sequence shown here is derived from an EMBL/GenBank/DDBJ whole genome shotgun (WGS) entry which is preliminary data.</text>
</comment>
<protein>
    <submittedName>
        <fullName evidence="1">Uncharacterized protein</fullName>
    </submittedName>
</protein>
<organism evidence="1 2">
    <name type="scientific">Butyricicoccus pullicaecorum</name>
    <dbReference type="NCBI Taxonomy" id="501571"/>
    <lineage>
        <taxon>Bacteria</taxon>
        <taxon>Bacillati</taxon>
        <taxon>Bacillota</taxon>
        <taxon>Clostridia</taxon>
        <taxon>Eubacteriales</taxon>
        <taxon>Butyricicoccaceae</taxon>
        <taxon>Butyricicoccus</taxon>
    </lineage>
</organism>